<proteinExistence type="predicted"/>
<dbReference type="InterPro" id="IPR016187">
    <property type="entry name" value="CTDL_fold"/>
</dbReference>
<reference evidence="2" key="1">
    <citation type="submission" date="2018-05" db="EMBL/GenBank/DDBJ databases">
        <authorList>
            <person name="Lanie J.A."/>
            <person name="Ng W.-L."/>
            <person name="Kazmierczak K.M."/>
            <person name="Andrzejewski T.M."/>
            <person name="Davidsen T.M."/>
            <person name="Wayne K.J."/>
            <person name="Tettelin H."/>
            <person name="Glass J.I."/>
            <person name="Rusch D."/>
            <person name="Podicherti R."/>
            <person name="Tsui H.-C.T."/>
            <person name="Winkler M.E."/>
        </authorList>
    </citation>
    <scope>NUCLEOTIDE SEQUENCE</scope>
</reference>
<name>A0A382WM72_9ZZZZ</name>
<dbReference type="AlphaFoldDB" id="A0A382WM72"/>
<evidence type="ECO:0000313" key="2">
    <source>
        <dbReference type="EMBL" id="SVD59700.1"/>
    </source>
</evidence>
<dbReference type="EMBL" id="UINC01160837">
    <property type="protein sequence ID" value="SVD59700.1"/>
    <property type="molecule type" value="Genomic_DNA"/>
</dbReference>
<dbReference type="Pfam" id="PF03781">
    <property type="entry name" value="FGE-sulfatase"/>
    <property type="match status" value="1"/>
</dbReference>
<dbReference type="SUPFAM" id="SSF56436">
    <property type="entry name" value="C-type lectin-like"/>
    <property type="match status" value="1"/>
</dbReference>
<gene>
    <name evidence="2" type="ORF">METZ01_LOCUS412554</name>
</gene>
<protein>
    <recommendedName>
        <fullName evidence="1">Sulfatase-modifying factor enzyme-like domain-containing protein</fullName>
    </recommendedName>
</protein>
<feature type="domain" description="Sulfatase-modifying factor enzyme-like" evidence="1">
    <location>
        <begin position="64"/>
        <end position="196"/>
    </location>
</feature>
<dbReference type="InterPro" id="IPR042095">
    <property type="entry name" value="SUMF_sf"/>
</dbReference>
<feature type="non-terminal residue" evidence="2">
    <location>
        <position position="205"/>
    </location>
</feature>
<dbReference type="Gene3D" id="3.90.1580.10">
    <property type="entry name" value="paralog of FGE (formylglycine-generating enzyme)"/>
    <property type="match status" value="1"/>
</dbReference>
<accession>A0A382WM72</accession>
<evidence type="ECO:0000259" key="1">
    <source>
        <dbReference type="Pfam" id="PF03781"/>
    </source>
</evidence>
<dbReference type="InterPro" id="IPR005532">
    <property type="entry name" value="SUMF_dom"/>
</dbReference>
<sequence length="205" mass="22344">MKLDINVRLGFFPSLRCLKVFGVLIFSGFFAAQTFSQTSINLDTVFVGDDGNTEDTTGYGAVSYDYYIGKYEVTNSEYAAFLNAVAATDTYVLWHQSMSIERTGSSGDYSYGVVGGQAKHPVLRVNFYNAARFANWLMNGQPTGSQDSSTTETGFYTFSDATTISSQGTRSASLIDGKNWVAIASEDEWYKAAYYDPTLNSGSGG</sequence>
<organism evidence="2">
    <name type="scientific">marine metagenome</name>
    <dbReference type="NCBI Taxonomy" id="408172"/>
    <lineage>
        <taxon>unclassified sequences</taxon>
        <taxon>metagenomes</taxon>
        <taxon>ecological metagenomes</taxon>
    </lineage>
</organism>